<protein>
    <submittedName>
        <fullName evidence="1">Uncharacterized protein</fullName>
    </submittedName>
</protein>
<accession>A0A8H9TH14</accession>
<proteinExistence type="predicted"/>
<comment type="caution">
    <text evidence="1">The sequence shown here is derived from an EMBL/GenBank/DDBJ whole genome shotgun (WGS) entry which is preliminary data.</text>
</comment>
<dbReference type="Proteomes" id="UP000863257">
    <property type="component" value="Unassembled WGS sequence"/>
</dbReference>
<evidence type="ECO:0000313" key="1">
    <source>
        <dbReference type="EMBL" id="HAS8541630.1"/>
    </source>
</evidence>
<name>A0A8H9TH14_VIBVL</name>
<gene>
    <name evidence="1" type="ORF">I7730_17730</name>
</gene>
<sequence length="67" mass="7913">MFILNSFNLWNSSSTPDIKRHMYLEITKASSICDESMTNYQLHLNSINKFVKKYKKLLVFPSQNIKL</sequence>
<dbReference type="AlphaFoldDB" id="A0A8H9TH14"/>
<organism evidence="1">
    <name type="scientific">Vibrio vulnificus</name>
    <dbReference type="NCBI Taxonomy" id="672"/>
    <lineage>
        <taxon>Bacteria</taxon>
        <taxon>Pseudomonadati</taxon>
        <taxon>Pseudomonadota</taxon>
        <taxon>Gammaproteobacteria</taxon>
        <taxon>Vibrionales</taxon>
        <taxon>Vibrionaceae</taxon>
        <taxon>Vibrio</taxon>
    </lineage>
</organism>
<reference evidence="1" key="2">
    <citation type="submission" date="2019-01" db="EMBL/GenBank/DDBJ databases">
        <authorList>
            <consortium name="NCBI Pathogen Detection Project"/>
        </authorList>
    </citation>
    <scope>NUCLEOTIDE SEQUENCE</scope>
    <source>
        <strain evidence="1">BCW_3452</strain>
    </source>
</reference>
<reference evidence="1" key="1">
    <citation type="journal article" date="2018" name="Genome Biol.">
        <title>SKESA: strategic k-mer extension for scrupulous assemblies.</title>
        <authorList>
            <person name="Souvorov A."/>
            <person name="Agarwala R."/>
            <person name="Lipman D.J."/>
        </authorList>
    </citation>
    <scope>NUCLEOTIDE SEQUENCE</scope>
    <source>
        <strain evidence="1">BCW_3452</strain>
    </source>
</reference>
<dbReference type="EMBL" id="DACRBY010000023">
    <property type="protein sequence ID" value="HAS8541630.1"/>
    <property type="molecule type" value="Genomic_DNA"/>
</dbReference>